<dbReference type="Proteomes" id="UP000681526">
    <property type="component" value="Unassembled WGS sequence"/>
</dbReference>
<gene>
    <name evidence="7" type="primary">txxe34-nagA</name>
    <name evidence="7" type="ORF">TXXE_02405</name>
</gene>
<accession>A0ABM8V084</accession>
<feature type="domain" description="Amidohydrolase-related" evidence="6">
    <location>
        <begin position="56"/>
        <end position="373"/>
    </location>
</feature>
<dbReference type="PANTHER" id="PTHR11113:SF14">
    <property type="entry name" value="N-ACETYLGLUCOSAMINE-6-PHOSPHATE DEACETYLASE"/>
    <property type="match status" value="1"/>
</dbReference>
<proteinExistence type="inferred from homology"/>
<dbReference type="PIRSF" id="PIRSF038994">
    <property type="entry name" value="NagA"/>
    <property type="match status" value="1"/>
</dbReference>
<dbReference type="EMBL" id="CAJRAY010000009">
    <property type="protein sequence ID" value="CAG5078607.1"/>
    <property type="molecule type" value="Genomic_DNA"/>
</dbReference>
<dbReference type="PANTHER" id="PTHR11113">
    <property type="entry name" value="N-ACETYLGLUCOSAMINE-6-PHOSPHATE DEACETYLASE"/>
    <property type="match status" value="1"/>
</dbReference>
<dbReference type="Pfam" id="PF01979">
    <property type="entry name" value="Amidohydro_1"/>
    <property type="match status" value="1"/>
</dbReference>
<name>A0ABM8V084_THEXY</name>
<evidence type="ECO:0000256" key="1">
    <source>
        <dbReference type="ARBA" id="ARBA00010716"/>
    </source>
</evidence>
<keyword evidence="3 5" id="KW-0378">Hydrolase</keyword>
<keyword evidence="4 5" id="KW-0119">Carbohydrate metabolism</keyword>
<sequence length="398" mass="43051">MQKTLIANARIVTEDGDGLWGWILLREGKIAAIGAADQPPPPEAETARRIDGAGGWVLPGFIDLHVHGGAGCDFLDANEKSLREITRFHAAHGTTGMLATSLTVEKSRLDAMLEAVHRFMASPMPYAQLLGVHMEGPFINPRHKGAQNPDHIVPPRPDWLDEWTSRYPGLIKIQTLAPELDGALEYIERLKHHGIVPACGHTDASYARMMTAADKGLRHAVHTFNAMRPYHHREPGTVGAVLTDDRIMAEIIADGRHVHPAGIRLLLRAKGIANVALVTDAISAAGMPDGEYTLGGLSVILRDGVARLRDSDHLAGSTLTMLDAFRYLVREVGVSVPDASRMASANPARQLGMDRLAGSLKPGKRADVLLLDASLGLLRVWIGGTEMDTLDQGHGNEF</sequence>
<reference evidence="7 8" key="1">
    <citation type="submission" date="2021-04" db="EMBL/GenBank/DDBJ databases">
        <authorList>
            <person name="Rakotoarivonina H."/>
        </authorList>
    </citation>
    <scope>NUCLEOTIDE SEQUENCE [LARGE SCALE GENOMIC DNA]</scope>
    <source>
        <strain evidence="7 8">XE</strain>
    </source>
</reference>
<dbReference type="InterPro" id="IPR011059">
    <property type="entry name" value="Metal-dep_hydrolase_composite"/>
</dbReference>
<dbReference type="Gene3D" id="3.20.20.140">
    <property type="entry name" value="Metal-dependent hydrolases"/>
    <property type="match status" value="1"/>
</dbReference>
<dbReference type="NCBIfam" id="TIGR00221">
    <property type="entry name" value="nagA"/>
    <property type="match status" value="1"/>
</dbReference>
<dbReference type="Gene3D" id="2.30.40.10">
    <property type="entry name" value="Urease, subunit C, domain 1"/>
    <property type="match status" value="1"/>
</dbReference>
<keyword evidence="2" id="KW-0479">Metal-binding</keyword>
<dbReference type="InterPro" id="IPR006680">
    <property type="entry name" value="Amidohydro-rel"/>
</dbReference>
<comment type="similarity">
    <text evidence="1 5">Belongs to the metallo-dependent hydrolases superfamily. NagA family.</text>
</comment>
<evidence type="ECO:0000259" key="6">
    <source>
        <dbReference type="Pfam" id="PF01979"/>
    </source>
</evidence>
<evidence type="ECO:0000313" key="8">
    <source>
        <dbReference type="Proteomes" id="UP000681526"/>
    </source>
</evidence>
<evidence type="ECO:0000256" key="2">
    <source>
        <dbReference type="ARBA" id="ARBA00022723"/>
    </source>
</evidence>
<evidence type="ECO:0000313" key="7">
    <source>
        <dbReference type="EMBL" id="CAG5078607.1"/>
    </source>
</evidence>
<dbReference type="EC" id="3.5.1.25" evidence="7"/>
<dbReference type="RefSeq" id="WP_213483311.1">
    <property type="nucleotide sequence ID" value="NZ_CAJRAY010000009.1"/>
</dbReference>
<evidence type="ECO:0000256" key="3">
    <source>
        <dbReference type="ARBA" id="ARBA00022801"/>
    </source>
</evidence>
<evidence type="ECO:0000256" key="4">
    <source>
        <dbReference type="ARBA" id="ARBA00023277"/>
    </source>
</evidence>
<dbReference type="CDD" id="cd00854">
    <property type="entry name" value="NagA"/>
    <property type="match status" value="1"/>
</dbReference>
<dbReference type="InterPro" id="IPR032466">
    <property type="entry name" value="Metal_Hydrolase"/>
</dbReference>
<dbReference type="SUPFAM" id="SSF51338">
    <property type="entry name" value="Composite domain of metallo-dependent hydrolases"/>
    <property type="match status" value="1"/>
</dbReference>
<protein>
    <submittedName>
        <fullName evidence="7">N-acetylglucosamine-6-phosphate deacetylase</fullName>
        <ecNumber evidence="7">3.5.1.25</ecNumber>
    </submittedName>
</protein>
<organism evidence="7 8">
    <name type="scientific">Thermobacillus xylanilyticus</name>
    <dbReference type="NCBI Taxonomy" id="76633"/>
    <lineage>
        <taxon>Bacteria</taxon>
        <taxon>Bacillati</taxon>
        <taxon>Bacillota</taxon>
        <taxon>Bacilli</taxon>
        <taxon>Bacillales</taxon>
        <taxon>Paenibacillaceae</taxon>
        <taxon>Thermobacillus</taxon>
    </lineage>
</organism>
<dbReference type="InterPro" id="IPR003764">
    <property type="entry name" value="GlcNAc_6-P_deAcase"/>
</dbReference>
<keyword evidence="8" id="KW-1185">Reference proteome</keyword>
<dbReference type="GO" id="GO:0008448">
    <property type="term" value="F:N-acetylglucosamine-6-phosphate deacetylase activity"/>
    <property type="evidence" value="ECO:0007669"/>
    <property type="project" value="UniProtKB-EC"/>
</dbReference>
<evidence type="ECO:0000256" key="5">
    <source>
        <dbReference type="PIRNR" id="PIRNR038994"/>
    </source>
</evidence>
<comment type="caution">
    <text evidence="7">The sequence shown here is derived from an EMBL/GenBank/DDBJ whole genome shotgun (WGS) entry which is preliminary data.</text>
</comment>
<dbReference type="SUPFAM" id="SSF51556">
    <property type="entry name" value="Metallo-dependent hydrolases"/>
    <property type="match status" value="1"/>
</dbReference>